<evidence type="ECO:0000313" key="1">
    <source>
        <dbReference type="EMBL" id="MCP9289984.1"/>
    </source>
</evidence>
<accession>A0A9X2L0H0</accession>
<protein>
    <submittedName>
        <fullName evidence="1">Uncharacterized protein</fullName>
    </submittedName>
</protein>
<comment type="caution">
    <text evidence="1">The sequence shown here is derived from an EMBL/GenBank/DDBJ whole genome shotgun (WGS) entry which is preliminary data.</text>
</comment>
<name>A0A9X2L0H0_9BACT</name>
<evidence type="ECO:0000313" key="2">
    <source>
        <dbReference type="Proteomes" id="UP001139125"/>
    </source>
</evidence>
<reference evidence="1" key="1">
    <citation type="submission" date="2022-06" db="EMBL/GenBank/DDBJ databases">
        <title>Gracilimonas sp. CAU 1638 isolated from sea sediment.</title>
        <authorList>
            <person name="Kim W."/>
        </authorList>
    </citation>
    <scope>NUCLEOTIDE SEQUENCE</scope>
    <source>
        <strain evidence="1">CAU 1638</strain>
    </source>
</reference>
<organism evidence="1 2">
    <name type="scientific">Gracilimonas sediminicola</name>
    <dbReference type="NCBI Taxonomy" id="2952158"/>
    <lineage>
        <taxon>Bacteria</taxon>
        <taxon>Pseudomonadati</taxon>
        <taxon>Balneolota</taxon>
        <taxon>Balneolia</taxon>
        <taxon>Balneolales</taxon>
        <taxon>Balneolaceae</taxon>
        <taxon>Gracilimonas</taxon>
    </lineage>
</organism>
<dbReference type="EMBL" id="JANDBC010000001">
    <property type="protein sequence ID" value="MCP9289984.1"/>
    <property type="molecule type" value="Genomic_DNA"/>
</dbReference>
<keyword evidence="2" id="KW-1185">Reference proteome</keyword>
<dbReference type="RefSeq" id="WP_255131633.1">
    <property type="nucleotide sequence ID" value="NZ_JANDBC010000001.1"/>
</dbReference>
<dbReference type="Proteomes" id="UP001139125">
    <property type="component" value="Unassembled WGS sequence"/>
</dbReference>
<proteinExistence type="predicted"/>
<dbReference type="AlphaFoldDB" id="A0A9X2L0H0"/>
<gene>
    <name evidence="1" type="ORF">NM125_00160</name>
</gene>
<sequence>MDNQIDTETLREIFGAKEKEKPDVNEKYELFPNRGDDGLVQRVGNPTYALQVKVDEVRVRAKTLPEKVRKETCDEYGWEVPEAEYNRLEYYQKMLPLCVMDDVDLKEDFSTMEADRLIRDFLMCTYA</sequence>